<dbReference type="AlphaFoldDB" id="A0A4D6N315"/>
<evidence type="ECO:0000313" key="1">
    <source>
        <dbReference type="EMBL" id="QCE06889.1"/>
    </source>
</evidence>
<protein>
    <submittedName>
        <fullName evidence="1">Uncharacterized protein</fullName>
    </submittedName>
</protein>
<evidence type="ECO:0000313" key="2">
    <source>
        <dbReference type="Proteomes" id="UP000501690"/>
    </source>
</evidence>
<gene>
    <name evidence="1" type="ORF">DEO72_LG9g1903</name>
</gene>
<reference evidence="1 2" key="1">
    <citation type="submission" date="2019-04" db="EMBL/GenBank/DDBJ databases">
        <title>An improved genome assembly and genetic linkage map for asparagus bean, Vigna unguiculata ssp. sesquipedialis.</title>
        <authorList>
            <person name="Xia Q."/>
            <person name="Zhang R."/>
            <person name="Dong Y."/>
        </authorList>
    </citation>
    <scope>NUCLEOTIDE SEQUENCE [LARGE SCALE GENOMIC DNA]</scope>
    <source>
        <tissue evidence="1">Leaf</tissue>
    </source>
</reference>
<dbReference type="EMBL" id="CP039353">
    <property type="protein sequence ID" value="QCE06889.1"/>
    <property type="molecule type" value="Genomic_DNA"/>
</dbReference>
<dbReference type="Proteomes" id="UP000501690">
    <property type="component" value="Linkage Group LG9"/>
</dbReference>
<sequence>MIIAKEEKLNTRQPNKQTCRIQRMLALVVDTSAPPRAKCYKCYDVYISHTQGVMELRPDH</sequence>
<name>A0A4D6N315_VIGUN</name>
<organism evidence="1 2">
    <name type="scientific">Vigna unguiculata</name>
    <name type="common">Cowpea</name>
    <dbReference type="NCBI Taxonomy" id="3917"/>
    <lineage>
        <taxon>Eukaryota</taxon>
        <taxon>Viridiplantae</taxon>
        <taxon>Streptophyta</taxon>
        <taxon>Embryophyta</taxon>
        <taxon>Tracheophyta</taxon>
        <taxon>Spermatophyta</taxon>
        <taxon>Magnoliopsida</taxon>
        <taxon>eudicotyledons</taxon>
        <taxon>Gunneridae</taxon>
        <taxon>Pentapetalae</taxon>
        <taxon>rosids</taxon>
        <taxon>fabids</taxon>
        <taxon>Fabales</taxon>
        <taxon>Fabaceae</taxon>
        <taxon>Papilionoideae</taxon>
        <taxon>50 kb inversion clade</taxon>
        <taxon>NPAAA clade</taxon>
        <taxon>indigoferoid/millettioid clade</taxon>
        <taxon>Phaseoleae</taxon>
        <taxon>Vigna</taxon>
    </lineage>
</organism>
<keyword evidence="2" id="KW-1185">Reference proteome</keyword>
<proteinExistence type="predicted"/>
<accession>A0A4D6N315</accession>